<evidence type="ECO:0000313" key="2">
    <source>
        <dbReference type="Proteomes" id="UP000013526"/>
    </source>
</evidence>
<keyword evidence="2" id="KW-1185">Reference proteome</keyword>
<protein>
    <submittedName>
        <fullName evidence="1">Uncharacterized protein</fullName>
    </submittedName>
</protein>
<accession>R1H2Z9</accession>
<organism evidence="1 2">
    <name type="scientific">Aeromonas molluscorum 848</name>
    <dbReference type="NCBI Taxonomy" id="1268236"/>
    <lineage>
        <taxon>Bacteria</taxon>
        <taxon>Pseudomonadati</taxon>
        <taxon>Pseudomonadota</taxon>
        <taxon>Gammaproteobacteria</taxon>
        <taxon>Aeromonadales</taxon>
        <taxon>Aeromonadaceae</taxon>
        <taxon>Aeromonas</taxon>
    </lineage>
</organism>
<dbReference type="EMBL" id="AQGQ01000069">
    <property type="protein sequence ID" value="EOD54986.1"/>
    <property type="molecule type" value="Genomic_DNA"/>
</dbReference>
<comment type="caution">
    <text evidence="1">The sequence shown here is derived from an EMBL/GenBank/DDBJ whole genome shotgun (WGS) entry which is preliminary data.</text>
</comment>
<dbReference type="Proteomes" id="UP000013526">
    <property type="component" value="Unassembled WGS sequence"/>
</dbReference>
<dbReference type="OrthoDB" id="5593964at2"/>
<evidence type="ECO:0000313" key="1">
    <source>
        <dbReference type="EMBL" id="EOD54986.1"/>
    </source>
</evidence>
<dbReference type="PATRIC" id="fig|1268236.3.peg.2250"/>
<gene>
    <name evidence="1" type="ORF">G113_11394</name>
</gene>
<proteinExistence type="predicted"/>
<dbReference type="AlphaFoldDB" id="R1H2Z9"/>
<sequence length="132" mass="15081">MSLLIAFMLLFSALRVDGHAVGAPQSHSLSQSVFHGVSAPEEGAVKFIGTHQSHLQRLEHSLRNNGDRQDRDYQLIKDWSAVVSQLLLGGLLLCLPLLYQKHSFRDKFRGIHRRWLSRRHLQYRFSQSAVHG</sequence>
<reference evidence="1 2" key="1">
    <citation type="journal article" date="2013" name="Genome Announc.">
        <title>Draft Genome Sequence of Aeromonas molluscorum Strain 848TT, Isolated from Bivalve Molluscs.</title>
        <authorList>
            <person name="Spataro N."/>
            <person name="Farfan M."/>
            <person name="Albarral V."/>
            <person name="Sanglas A."/>
            <person name="Loren J.G."/>
            <person name="Fuste M.C."/>
            <person name="Bosch E."/>
        </authorList>
    </citation>
    <scope>NUCLEOTIDE SEQUENCE [LARGE SCALE GENOMIC DNA]</scope>
    <source>
        <strain evidence="1 2">848</strain>
    </source>
</reference>
<name>R1H2Z9_9GAMM</name>
<dbReference type="RefSeq" id="WP_005901471.1">
    <property type="nucleotide sequence ID" value="NZ_AQGQ01000069.1"/>
</dbReference>